<evidence type="ECO:0000313" key="2">
    <source>
        <dbReference type="EMBL" id="KLO05251.1"/>
    </source>
</evidence>
<feature type="compositionally biased region" description="Low complexity" evidence="1">
    <location>
        <begin position="1"/>
        <end position="14"/>
    </location>
</feature>
<proteinExistence type="predicted"/>
<sequence>MASSGRLRPCSVSRRSSRGRRKEQKQPQQSLRTTASSSAQDVAGEQYLPRPPGDVASASGQDMERDNAFRSPSPIPPNSDAQNSRHVQPERDTEGYVNQIQGEPRARVQKRPATSDDVVRVTKRRKAEGTMTTDELEVSLPYAYWSNNADAVRATMKEFLNGD</sequence>
<dbReference type="Proteomes" id="UP000053477">
    <property type="component" value="Unassembled WGS sequence"/>
</dbReference>
<feature type="region of interest" description="Disordered" evidence="1">
    <location>
        <begin position="1"/>
        <end position="132"/>
    </location>
</feature>
<accession>A0A0H2RKB7</accession>
<evidence type="ECO:0000313" key="3">
    <source>
        <dbReference type="Proteomes" id="UP000053477"/>
    </source>
</evidence>
<evidence type="ECO:0000256" key="1">
    <source>
        <dbReference type="SAM" id="MobiDB-lite"/>
    </source>
</evidence>
<dbReference type="EMBL" id="KQ086337">
    <property type="protein sequence ID" value="KLO05251.1"/>
    <property type="molecule type" value="Genomic_DNA"/>
</dbReference>
<organism evidence="2 3">
    <name type="scientific">Schizopora paradoxa</name>
    <dbReference type="NCBI Taxonomy" id="27342"/>
    <lineage>
        <taxon>Eukaryota</taxon>
        <taxon>Fungi</taxon>
        <taxon>Dikarya</taxon>
        <taxon>Basidiomycota</taxon>
        <taxon>Agaricomycotina</taxon>
        <taxon>Agaricomycetes</taxon>
        <taxon>Hymenochaetales</taxon>
        <taxon>Schizoporaceae</taxon>
        <taxon>Schizopora</taxon>
    </lineage>
</organism>
<reference evidence="2 3" key="1">
    <citation type="submission" date="2015-04" db="EMBL/GenBank/DDBJ databases">
        <title>Complete genome sequence of Schizopora paradoxa KUC8140, a cosmopolitan wood degrader in East Asia.</title>
        <authorList>
            <consortium name="DOE Joint Genome Institute"/>
            <person name="Min B."/>
            <person name="Park H."/>
            <person name="Jang Y."/>
            <person name="Kim J.-J."/>
            <person name="Kim K.H."/>
            <person name="Pangilinan J."/>
            <person name="Lipzen A."/>
            <person name="Riley R."/>
            <person name="Grigoriev I.V."/>
            <person name="Spatafora J.W."/>
            <person name="Choi I.-G."/>
        </authorList>
    </citation>
    <scope>NUCLEOTIDE SEQUENCE [LARGE SCALE GENOMIC DNA]</scope>
    <source>
        <strain evidence="2 3">KUC8140</strain>
    </source>
</reference>
<dbReference type="InParanoid" id="A0A0H2RKB7"/>
<protein>
    <submittedName>
        <fullName evidence="2">Uncharacterized protein</fullName>
    </submittedName>
</protein>
<feature type="compositionally biased region" description="Polar residues" evidence="1">
    <location>
        <begin position="26"/>
        <end position="40"/>
    </location>
</feature>
<dbReference type="AlphaFoldDB" id="A0A0H2RKB7"/>
<keyword evidence="3" id="KW-1185">Reference proteome</keyword>
<gene>
    <name evidence="2" type="ORF">SCHPADRAFT_947069</name>
</gene>
<name>A0A0H2RKB7_9AGAM</name>